<protein>
    <submittedName>
        <fullName evidence="1">Uncharacterized protein</fullName>
    </submittedName>
</protein>
<organism evidence="1 2">
    <name type="scientific">Enhygromyxa salina</name>
    <dbReference type="NCBI Taxonomy" id="215803"/>
    <lineage>
        <taxon>Bacteria</taxon>
        <taxon>Pseudomonadati</taxon>
        <taxon>Myxococcota</taxon>
        <taxon>Polyangia</taxon>
        <taxon>Nannocystales</taxon>
        <taxon>Nannocystaceae</taxon>
        <taxon>Enhygromyxa</taxon>
    </lineage>
</organism>
<evidence type="ECO:0000313" key="2">
    <source>
        <dbReference type="Proteomes" id="UP000238823"/>
    </source>
</evidence>
<sequence length="180" mass="19774">MFKVHLDFGDDPYDPEDLPLLTPGAQVILTSRNAGGSSIISEAFAYEVLARCEDVELLATETEIDYDPPDSKKTDILVELDMHEVGVSVTRAVGFPPENPYPPMQAASLLASKLADIQVSSQNVVPEQAWVKQILVVMAYADMHAQLIEAAWNDLDADTRADTIVYVVVTDGMDTPIYFE</sequence>
<proteinExistence type="predicted"/>
<gene>
    <name evidence="1" type="ORF">ENSA7_16630</name>
</gene>
<comment type="caution">
    <text evidence="1">The sequence shown here is derived from an EMBL/GenBank/DDBJ whole genome shotgun (WGS) entry which is preliminary data.</text>
</comment>
<evidence type="ECO:0000313" key="1">
    <source>
        <dbReference type="EMBL" id="PRQ08581.1"/>
    </source>
</evidence>
<dbReference type="AlphaFoldDB" id="A0A2S9YTZ3"/>
<dbReference type="EMBL" id="PVNL01000040">
    <property type="protein sequence ID" value="PRQ08581.1"/>
    <property type="molecule type" value="Genomic_DNA"/>
</dbReference>
<reference evidence="1 2" key="1">
    <citation type="submission" date="2018-03" db="EMBL/GenBank/DDBJ databases">
        <title>Draft Genome Sequences of the Obligatory Marine Myxobacteria Enhygromyxa salina SWB007.</title>
        <authorList>
            <person name="Poehlein A."/>
            <person name="Moghaddam J.A."/>
            <person name="Harms H."/>
            <person name="Alanjari M."/>
            <person name="Koenig G.M."/>
            <person name="Daniel R."/>
            <person name="Schaeberle T.F."/>
        </authorList>
    </citation>
    <scope>NUCLEOTIDE SEQUENCE [LARGE SCALE GENOMIC DNA]</scope>
    <source>
        <strain evidence="1 2">SWB007</strain>
    </source>
</reference>
<dbReference type="Proteomes" id="UP000238823">
    <property type="component" value="Unassembled WGS sequence"/>
</dbReference>
<name>A0A2S9YTZ3_9BACT</name>
<accession>A0A2S9YTZ3</accession>